<name>A0A5C5RC62_9ACTN</name>
<protein>
    <submittedName>
        <fullName evidence="1">Uncharacterized protein</fullName>
    </submittedName>
</protein>
<dbReference type="RefSeq" id="WP_146559721.1">
    <property type="nucleotide sequence ID" value="NZ_VIGW01000002.1"/>
</dbReference>
<dbReference type="AlphaFoldDB" id="A0A5C5RC62"/>
<accession>A0A5C5RC62</accession>
<evidence type="ECO:0000313" key="2">
    <source>
        <dbReference type="Proteomes" id="UP000317291"/>
    </source>
</evidence>
<sequence>MDGLPRVRSVVAPTGWDRESVTAYAEHVIAREDRLSNLVAVRVKLRDKELLPNLTTRWTVLYVTHRKRSLRRDLSVVTEERRG</sequence>
<dbReference type="EMBL" id="VIGW01000002">
    <property type="protein sequence ID" value="TWS20500.1"/>
    <property type="molecule type" value="Genomic_DNA"/>
</dbReference>
<organism evidence="1 2">
    <name type="scientific">Tsukamurella asaccharolytica</name>
    <dbReference type="NCBI Taxonomy" id="2592067"/>
    <lineage>
        <taxon>Bacteria</taxon>
        <taxon>Bacillati</taxon>
        <taxon>Actinomycetota</taxon>
        <taxon>Actinomycetes</taxon>
        <taxon>Mycobacteriales</taxon>
        <taxon>Tsukamurellaceae</taxon>
        <taxon>Tsukamurella</taxon>
    </lineage>
</organism>
<dbReference type="OrthoDB" id="4773815at2"/>
<proteinExistence type="predicted"/>
<keyword evidence="2" id="KW-1185">Reference proteome</keyword>
<comment type="caution">
    <text evidence="1">The sequence shown here is derived from an EMBL/GenBank/DDBJ whole genome shotgun (WGS) entry which is preliminary data.</text>
</comment>
<dbReference type="Proteomes" id="UP000317291">
    <property type="component" value="Unassembled WGS sequence"/>
</dbReference>
<gene>
    <name evidence="1" type="ORF">FK529_03915</name>
</gene>
<evidence type="ECO:0000313" key="1">
    <source>
        <dbReference type="EMBL" id="TWS20500.1"/>
    </source>
</evidence>
<reference evidence="1 2" key="1">
    <citation type="submission" date="2019-06" db="EMBL/GenBank/DDBJ databases">
        <title>Tsukamurella conjunctivitidis sp. nov., Tsukamurella assacharolytica sp. nov. and Tsukamurella sputae sp. nov. isolated from patients with conjunctivitis, bacteraemia (lymphoma) and respiratory infection (sputum) in Hong Kong.</title>
        <authorList>
            <person name="Teng J.L.L."/>
            <person name="Lee H.H."/>
            <person name="Fong J.Y.H."/>
            <person name="Fok K.M.N."/>
            <person name="Lau S.K.P."/>
            <person name="Woo P.C.Y."/>
        </authorList>
    </citation>
    <scope>NUCLEOTIDE SEQUENCE [LARGE SCALE GENOMIC DNA]</scope>
    <source>
        <strain evidence="1 2">HKU71</strain>
    </source>
</reference>